<dbReference type="InterPro" id="IPR013534">
    <property type="entry name" value="Starch_synth_cat_dom"/>
</dbReference>
<keyword evidence="2 5" id="KW-0328">Glycosyltransferase</keyword>
<dbReference type="SUPFAM" id="SSF53756">
    <property type="entry name" value="UDP-Glycosyltransferase/glycogen phosphorylase"/>
    <property type="match status" value="1"/>
</dbReference>
<dbReference type="GO" id="GO:0009011">
    <property type="term" value="F:alpha-1,4-glucan glucosyltransferase (ADP-glucose donor) activity"/>
    <property type="evidence" value="ECO:0007669"/>
    <property type="project" value="UniProtKB-EC"/>
</dbReference>
<dbReference type="EC" id="2.4.1.21" evidence="5"/>
<keyword evidence="3 5" id="KW-0808">Transferase</keyword>
<dbReference type="PANTHER" id="PTHR45825:SF11">
    <property type="entry name" value="ALPHA AMYLASE DOMAIN-CONTAINING PROTEIN"/>
    <property type="match status" value="1"/>
</dbReference>
<evidence type="ECO:0000256" key="2">
    <source>
        <dbReference type="ARBA" id="ARBA00022676"/>
    </source>
</evidence>
<dbReference type="Gene3D" id="3.40.50.2000">
    <property type="entry name" value="Glycogen Phosphorylase B"/>
    <property type="match status" value="2"/>
</dbReference>
<comment type="similarity">
    <text evidence="1">Belongs to the glycosyltransferase 1 family. Bacterial/plant glycogen synthase subfamily.</text>
</comment>
<evidence type="ECO:0000259" key="4">
    <source>
        <dbReference type="Pfam" id="PF08323"/>
    </source>
</evidence>
<dbReference type="EMBL" id="UOFQ01000017">
    <property type="protein sequence ID" value="VAW85090.1"/>
    <property type="molecule type" value="Genomic_DNA"/>
</dbReference>
<organism evidence="5">
    <name type="scientific">hydrothermal vent metagenome</name>
    <dbReference type="NCBI Taxonomy" id="652676"/>
    <lineage>
        <taxon>unclassified sequences</taxon>
        <taxon>metagenomes</taxon>
        <taxon>ecological metagenomes</taxon>
    </lineage>
</organism>
<accession>A0A3B0Z7X0</accession>
<evidence type="ECO:0000256" key="1">
    <source>
        <dbReference type="ARBA" id="ARBA00010281"/>
    </source>
</evidence>
<dbReference type="PANTHER" id="PTHR45825">
    <property type="entry name" value="GRANULE-BOUND STARCH SYNTHASE 1, CHLOROPLASTIC/AMYLOPLASTIC"/>
    <property type="match status" value="1"/>
</dbReference>
<dbReference type="HAMAP" id="MF_00484">
    <property type="entry name" value="Glycogen_synth"/>
    <property type="match status" value="1"/>
</dbReference>
<gene>
    <name evidence="5" type="ORF">MNBD_GAMMA17-27</name>
</gene>
<name>A0A3B0Z7X0_9ZZZZ</name>
<dbReference type="AlphaFoldDB" id="A0A3B0Z7X0"/>
<evidence type="ECO:0000256" key="3">
    <source>
        <dbReference type="ARBA" id="ARBA00022679"/>
    </source>
</evidence>
<evidence type="ECO:0000313" key="5">
    <source>
        <dbReference type="EMBL" id="VAW85090.1"/>
    </source>
</evidence>
<feature type="domain" description="Starch synthase catalytic" evidence="4">
    <location>
        <begin position="5"/>
        <end position="245"/>
    </location>
</feature>
<proteinExistence type="inferred from homology"/>
<reference evidence="5" key="1">
    <citation type="submission" date="2018-06" db="EMBL/GenBank/DDBJ databases">
        <authorList>
            <person name="Zhirakovskaya E."/>
        </authorList>
    </citation>
    <scope>NUCLEOTIDE SEQUENCE</scope>
</reference>
<dbReference type="InterPro" id="IPR011835">
    <property type="entry name" value="GS/SS"/>
</dbReference>
<dbReference type="NCBIfam" id="TIGR02095">
    <property type="entry name" value="glgA"/>
    <property type="match status" value="1"/>
</dbReference>
<dbReference type="Pfam" id="PF08323">
    <property type="entry name" value="Glyco_transf_5"/>
    <property type="match status" value="1"/>
</dbReference>
<protein>
    <submittedName>
        <fullName evidence="5">Glycogen synthase, ADP-glucose transglucosylase</fullName>
        <ecNumber evidence="5">2.4.1.21</ecNumber>
    </submittedName>
</protein>
<dbReference type="GO" id="GO:0004373">
    <property type="term" value="F:alpha-1,4-glucan glucosyltransferase (UDP-glucose donor) activity"/>
    <property type="evidence" value="ECO:0007669"/>
    <property type="project" value="InterPro"/>
</dbReference>
<sequence>MNIHNVLFATSEISPLKPISQITDMTMQLPPAIKTLRRHIYVVVPAYHNLLKALGNDIKLCTEFKINGLEAPVSLYEGKLPGSSVKLLLADIPGFFDHTNGTTETSETDDNTEIASNEHFARFCQVVAAIAQGDAELTWEPQLVHCNGWQTGLVPALLTHQDHQVATLFTLHNPGEQECVALEQMRTWELPPSLTEEPSIIMDGQICFTKAALRYADNVSTTSPTYAKEITTASYGCGLEDLLRQRQDHLFGILNGINYQKWNPAKDKRLPRSYNSHTLDDKVLSKLALQRAFNLPPREKCCLIGIIGDLSTTEGTDLLLETIPELLKQDMQIILLGKGDIEYVSPLRDICLNHSEQIAAHIREDNKLSHLIIGGADIYLAPSRLDPCASRSRLALRYGTVPAVNNGGALADSIIDTNSNTLTNNTASGFLLDLTDASTLLTTLNRAISFYQDHPKEWKKVAINGMQQDFSWRRTARQYIDLYKKTIEIRGNGNFQV</sequence>
<dbReference type="CDD" id="cd03791">
    <property type="entry name" value="GT5_Glycogen_synthase_DULL1-like"/>
    <property type="match status" value="1"/>
</dbReference>